<sequence length="213" mass="23818">MKANAMACDQLLGQWDTAYLALSHSGQGFTLGDAWVPQPWPSARTWPVAVENTLQAFETQLPQPNDAHQRHPSEREWRWLRDGLELLIKDVQAGRDRLPKADTLNWLHTRVEALSAAVAQPRERWSRLTGLPVRVGVPVSGTWAEFARATLRHYRTLHHVLPAIAAALQSLLNQLYTVADVLDRLIQDVDTARQVGAPCVVVGHIAALRRALE</sequence>
<protein>
    <submittedName>
        <fullName evidence="1">Uncharacterized protein</fullName>
    </submittedName>
</protein>
<proteinExistence type="predicted"/>
<comment type="caution">
    <text evidence="1">The sequence shown here is derived from an EMBL/GenBank/DDBJ whole genome shotgun (WGS) entry which is preliminary data.</text>
</comment>
<reference evidence="1 2" key="1">
    <citation type="journal article" date="2020" name="Insects">
        <title>Bacteria Belonging to Pseudomonas typographi sp. nov. from the Bark Beetle Ips typographus Have Genomic Potential to Aid in the Host Ecology.</title>
        <authorList>
            <person name="Peral-Aranega E."/>
            <person name="Saati-Santamaria Z."/>
            <person name="Kolarik M."/>
            <person name="Rivas R."/>
            <person name="Garcia-Fraile P."/>
        </authorList>
    </citation>
    <scope>NUCLEOTIDE SEQUENCE [LARGE SCALE GENOMIC DNA]</scope>
    <source>
        <strain evidence="1 2">CA3A</strain>
    </source>
</reference>
<gene>
    <name evidence="1" type="ORF">HAQ05_11465</name>
</gene>
<name>A0ABR7Z1S2_9PSED</name>
<dbReference type="RefSeq" id="WP_190420521.1">
    <property type="nucleotide sequence ID" value="NZ_JAAOCA010000012.1"/>
</dbReference>
<accession>A0ABR7Z1S2</accession>
<evidence type="ECO:0000313" key="2">
    <source>
        <dbReference type="Proteomes" id="UP000805841"/>
    </source>
</evidence>
<keyword evidence="2" id="KW-1185">Reference proteome</keyword>
<evidence type="ECO:0000313" key="1">
    <source>
        <dbReference type="EMBL" id="MBD1599318.1"/>
    </source>
</evidence>
<organism evidence="1 2">
    <name type="scientific">Pseudomonas typographi</name>
    <dbReference type="NCBI Taxonomy" id="2715964"/>
    <lineage>
        <taxon>Bacteria</taxon>
        <taxon>Pseudomonadati</taxon>
        <taxon>Pseudomonadota</taxon>
        <taxon>Gammaproteobacteria</taxon>
        <taxon>Pseudomonadales</taxon>
        <taxon>Pseudomonadaceae</taxon>
        <taxon>Pseudomonas</taxon>
    </lineage>
</organism>
<dbReference type="Proteomes" id="UP000805841">
    <property type="component" value="Unassembled WGS sequence"/>
</dbReference>
<dbReference type="EMBL" id="JAAOCA010000012">
    <property type="protein sequence ID" value="MBD1599318.1"/>
    <property type="molecule type" value="Genomic_DNA"/>
</dbReference>